<feature type="transmembrane region" description="Helical" evidence="7">
    <location>
        <begin position="325"/>
        <end position="347"/>
    </location>
</feature>
<dbReference type="CDD" id="cd06580">
    <property type="entry name" value="TM_PBP1_transp_TpRbsC_like"/>
    <property type="match status" value="1"/>
</dbReference>
<dbReference type="GO" id="GO:0022857">
    <property type="term" value="F:transmembrane transporter activity"/>
    <property type="evidence" value="ECO:0007669"/>
    <property type="project" value="InterPro"/>
</dbReference>
<comment type="caution">
    <text evidence="8">The sequence shown here is derived from an EMBL/GenBank/DDBJ whole genome shotgun (WGS) entry which is preliminary data.</text>
</comment>
<evidence type="ECO:0000256" key="5">
    <source>
        <dbReference type="ARBA" id="ARBA00023136"/>
    </source>
</evidence>
<evidence type="ECO:0000256" key="1">
    <source>
        <dbReference type="ARBA" id="ARBA00004651"/>
    </source>
</evidence>
<keyword evidence="2" id="KW-1003">Cell membrane</keyword>
<dbReference type="InterPro" id="IPR001851">
    <property type="entry name" value="ABC_transp_permease"/>
</dbReference>
<feature type="transmembrane region" description="Helical" evidence="7">
    <location>
        <begin position="64"/>
        <end position="82"/>
    </location>
</feature>
<organism evidence="8 9">
    <name type="scientific">Fulvimarina endophytica</name>
    <dbReference type="NCBI Taxonomy" id="2293836"/>
    <lineage>
        <taxon>Bacteria</taxon>
        <taxon>Pseudomonadati</taxon>
        <taxon>Pseudomonadota</taxon>
        <taxon>Alphaproteobacteria</taxon>
        <taxon>Hyphomicrobiales</taxon>
        <taxon>Aurantimonadaceae</taxon>
        <taxon>Fulvimarina</taxon>
    </lineage>
</organism>
<evidence type="ECO:0000256" key="3">
    <source>
        <dbReference type="ARBA" id="ARBA00022692"/>
    </source>
</evidence>
<feature type="transmembrane region" description="Helical" evidence="7">
    <location>
        <begin position="297"/>
        <end position="313"/>
    </location>
</feature>
<keyword evidence="3 7" id="KW-0812">Transmembrane</keyword>
<feature type="transmembrane region" description="Helical" evidence="7">
    <location>
        <begin position="148"/>
        <end position="166"/>
    </location>
</feature>
<proteinExistence type="predicted"/>
<dbReference type="AlphaFoldDB" id="A0A371X264"/>
<feature type="transmembrane region" description="Helical" evidence="7">
    <location>
        <begin position="270"/>
        <end position="290"/>
    </location>
</feature>
<dbReference type="RefSeq" id="WP_116683036.1">
    <property type="nucleotide sequence ID" value="NZ_QURL01000004.1"/>
</dbReference>
<feature type="transmembrane region" description="Helical" evidence="7">
    <location>
        <begin position="238"/>
        <end position="264"/>
    </location>
</feature>
<name>A0A371X264_9HYPH</name>
<keyword evidence="5 7" id="KW-0472">Membrane</keyword>
<keyword evidence="4 7" id="KW-1133">Transmembrane helix</keyword>
<evidence type="ECO:0000256" key="4">
    <source>
        <dbReference type="ARBA" id="ARBA00022989"/>
    </source>
</evidence>
<evidence type="ECO:0000256" key="6">
    <source>
        <dbReference type="SAM" id="MobiDB-lite"/>
    </source>
</evidence>
<protein>
    <submittedName>
        <fullName evidence="8">ABC transporter permease</fullName>
    </submittedName>
</protein>
<evidence type="ECO:0000256" key="2">
    <source>
        <dbReference type="ARBA" id="ARBA00022475"/>
    </source>
</evidence>
<dbReference type="OrthoDB" id="9809785at2"/>
<dbReference type="EMBL" id="QURL01000004">
    <property type="protein sequence ID" value="RFC63307.1"/>
    <property type="molecule type" value="Genomic_DNA"/>
</dbReference>
<dbReference type="PANTHER" id="PTHR47089">
    <property type="entry name" value="ABC TRANSPORTER, PERMEASE PROTEIN"/>
    <property type="match status" value="1"/>
</dbReference>
<keyword evidence="9" id="KW-1185">Reference proteome</keyword>
<accession>A0A371X264</accession>
<feature type="transmembrane region" description="Helical" evidence="7">
    <location>
        <begin position="18"/>
        <end position="39"/>
    </location>
</feature>
<dbReference type="Pfam" id="PF02653">
    <property type="entry name" value="BPD_transp_2"/>
    <property type="match status" value="1"/>
</dbReference>
<dbReference type="GO" id="GO:0005886">
    <property type="term" value="C:plasma membrane"/>
    <property type="evidence" value="ECO:0007669"/>
    <property type="project" value="UniProtKB-SubCell"/>
</dbReference>
<feature type="region of interest" description="Disordered" evidence="6">
    <location>
        <begin position="360"/>
        <end position="386"/>
    </location>
</feature>
<sequence>MSLFALEPRREASRAASLAAPVVAVFCALVAGAILFTLLGHDGLSAVYEIFVAPLLNPYRWQDLLVKAAPLAIIATGLAIGFRANVWNIGAEGQYILGGLGGTFVALQTLDLQGGWILPAMILAGILGGMAYAAVPALLRTKLGVNEILSSLMLNYVAIQLLYYLMRGPWKDPMGFNFPQTAMFSFDQTLPMAFPGTLIHLGVPIAAAVALTAFGLMTRTIVGFQVRSVGASPKAARFAGFSVNATVWFALLLGGGLAGLAGILEASGPFGQMVPSFPTGYGYSAIIVAFLGRLNPLGILIASLVLALTYVGGENAQTAIGLPSAAAGAFQALILFFLLGFDILAGYRVKRGRARRAQDASGGAAAISPTPGSAIPTPSTTGTQRA</sequence>
<comment type="subcellular location">
    <subcellularLocation>
        <location evidence="1">Cell membrane</location>
        <topology evidence="1">Multi-pass membrane protein</topology>
    </subcellularLocation>
</comment>
<evidence type="ECO:0000313" key="8">
    <source>
        <dbReference type="EMBL" id="RFC63307.1"/>
    </source>
</evidence>
<dbReference type="Proteomes" id="UP000264310">
    <property type="component" value="Unassembled WGS sequence"/>
</dbReference>
<evidence type="ECO:0000256" key="7">
    <source>
        <dbReference type="SAM" id="Phobius"/>
    </source>
</evidence>
<feature type="transmembrane region" description="Helical" evidence="7">
    <location>
        <begin position="198"/>
        <end position="217"/>
    </location>
</feature>
<evidence type="ECO:0000313" key="9">
    <source>
        <dbReference type="Proteomes" id="UP000264310"/>
    </source>
</evidence>
<feature type="transmembrane region" description="Helical" evidence="7">
    <location>
        <begin position="94"/>
        <end position="110"/>
    </location>
</feature>
<gene>
    <name evidence="8" type="ORF">DYI37_09625</name>
</gene>
<reference evidence="8 9" key="1">
    <citation type="submission" date="2018-08" db="EMBL/GenBank/DDBJ databases">
        <title>Fulvimarina sp. 85, whole genome shotgun sequence.</title>
        <authorList>
            <person name="Tuo L."/>
        </authorList>
    </citation>
    <scope>NUCLEOTIDE SEQUENCE [LARGE SCALE GENOMIC DNA]</scope>
    <source>
        <strain evidence="8 9">85</strain>
    </source>
</reference>
<dbReference type="PANTHER" id="PTHR47089:SF1">
    <property type="entry name" value="GUANOSINE ABC TRANSPORTER PERMEASE PROTEIN NUPP"/>
    <property type="match status" value="1"/>
</dbReference>
<feature type="transmembrane region" description="Helical" evidence="7">
    <location>
        <begin position="116"/>
        <end position="139"/>
    </location>
</feature>
<feature type="compositionally biased region" description="Polar residues" evidence="6">
    <location>
        <begin position="376"/>
        <end position="386"/>
    </location>
</feature>